<dbReference type="STRING" id="301302.ERS852420_02633"/>
<dbReference type="Proteomes" id="UP000049979">
    <property type="component" value="Unassembled WGS sequence"/>
</dbReference>
<name>A0A0M6WYR5_9FIRM</name>
<organism evidence="2 3">
    <name type="scientific">Roseburia faecis</name>
    <dbReference type="NCBI Taxonomy" id="301302"/>
    <lineage>
        <taxon>Bacteria</taxon>
        <taxon>Bacillati</taxon>
        <taxon>Bacillota</taxon>
        <taxon>Clostridia</taxon>
        <taxon>Lachnospirales</taxon>
        <taxon>Lachnospiraceae</taxon>
        <taxon>Roseburia</taxon>
    </lineage>
</organism>
<sequence length="191" mass="21503">MKKRFYCLLAAVLMAGACICVPVAEVKAEDGYNIDSYDNDDWYDSDDSPTDMVLDLSNVTIDKTSQPKRMQEKFYDCSSLVWKSYHKNGVNFGMAYYAPVAADMGKWCVQYKKLVSGGLSQANIQNMKLNPGDVMFETGQKNGRYKGIYHVEMITGYIFYGFDGNGKAELGIQWATGDEKYYPMGQMVGRP</sequence>
<proteinExistence type="predicted"/>
<dbReference type="RefSeq" id="WP_055068813.1">
    <property type="nucleotide sequence ID" value="NZ_CP173697.1"/>
</dbReference>
<evidence type="ECO:0000313" key="3">
    <source>
        <dbReference type="Proteomes" id="UP000049979"/>
    </source>
</evidence>
<accession>A0A0M6WYR5</accession>
<dbReference type="Gene3D" id="3.90.1720.10">
    <property type="entry name" value="endopeptidase domain like (from Nostoc punctiforme)"/>
    <property type="match status" value="1"/>
</dbReference>
<feature type="chain" id="PRO_5038595854" description="NlpC/P60 domain-containing protein" evidence="1">
    <location>
        <begin position="25"/>
        <end position="191"/>
    </location>
</feature>
<dbReference type="OrthoDB" id="1771471at2"/>
<dbReference type="PROSITE" id="PS51257">
    <property type="entry name" value="PROKAR_LIPOPROTEIN"/>
    <property type="match status" value="1"/>
</dbReference>
<feature type="signal peptide" evidence="1">
    <location>
        <begin position="1"/>
        <end position="24"/>
    </location>
</feature>
<protein>
    <recommendedName>
        <fullName evidence="4">NlpC/P60 domain-containing protein</fullName>
    </recommendedName>
</protein>
<keyword evidence="3" id="KW-1185">Reference proteome</keyword>
<dbReference type="EMBL" id="CVRR01000082">
    <property type="protein sequence ID" value="CRL42821.1"/>
    <property type="molecule type" value="Genomic_DNA"/>
</dbReference>
<gene>
    <name evidence="2" type="ORF">M72_16911</name>
</gene>
<dbReference type="AlphaFoldDB" id="A0A0M6WYR5"/>
<evidence type="ECO:0000313" key="2">
    <source>
        <dbReference type="EMBL" id="CRL42821.1"/>
    </source>
</evidence>
<reference evidence="3" key="1">
    <citation type="submission" date="2015-05" db="EMBL/GenBank/DDBJ databases">
        <authorList>
            <consortium name="Pathogen Informatics"/>
        </authorList>
    </citation>
    <scope>NUCLEOTIDE SEQUENCE [LARGE SCALE GENOMIC DNA]</scope>
    <source>
        <strain evidence="3">M72</strain>
    </source>
</reference>
<evidence type="ECO:0000256" key="1">
    <source>
        <dbReference type="SAM" id="SignalP"/>
    </source>
</evidence>
<keyword evidence="1" id="KW-0732">Signal</keyword>
<evidence type="ECO:0008006" key="4">
    <source>
        <dbReference type="Google" id="ProtNLM"/>
    </source>
</evidence>